<sequence length="80" mass="9246">MLKLEVGKEYHIVHSLKGSYHCKILYVGKIAVYAEITGIINIRTVEKKYKIEVGQEVRLTKRHCLFNKISKGETNGTNRR</sequence>
<evidence type="ECO:0000313" key="1">
    <source>
        <dbReference type="EMBL" id="GAG86702.1"/>
    </source>
</evidence>
<proteinExistence type="predicted"/>
<dbReference type="EMBL" id="BART01018161">
    <property type="protein sequence ID" value="GAG86702.1"/>
    <property type="molecule type" value="Genomic_DNA"/>
</dbReference>
<name>X1C018_9ZZZZ</name>
<dbReference type="AlphaFoldDB" id="X1C018"/>
<protein>
    <submittedName>
        <fullName evidence="1">Uncharacterized protein</fullName>
    </submittedName>
</protein>
<gene>
    <name evidence="1" type="ORF">S01H4_34337</name>
</gene>
<comment type="caution">
    <text evidence="1">The sequence shown here is derived from an EMBL/GenBank/DDBJ whole genome shotgun (WGS) entry which is preliminary data.</text>
</comment>
<organism evidence="1">
    <name type="scientific">marine sediment metagenome</name>
    <dbReference type="NCBI Taxonomy" id="412755"/>
    <lineage>
        <taxon>unclassified sequences</taxon>
        <taxon>metagenomes</taxon>
        <taxon>ecological metagenomes</taxon>
    </lineage>
</organism>
<reference evidence="1" key="1">
    <citation type="journal article" date="2014" name="Front. Microbiol.">
        <title>High frequency of phylogenetically diverse reductive dehalogenase-homologous genes in deep subseafloor sedimentary metagenomes.</title>
        <authorList>
            <person name="Kawai M."/>
            <person name="Futagami T."/>
            <person name="Toyoda A."/>
            <person name="Takaki Y."/>
            <person name="Nishi S."/>
            <person name="Hori S."/>
            <person name="Arai W."/>
            <person name="Tsubouchi T."/>
            <person name="Morono Y."/>
            <person name="Uchiyama I."/>
            <person name="Ito T."/>
            <person name="Fujiyama A."/>
            <person name="Inagaki F."/>
            <person name="Takami H."/>
        </authorList>
    </citation>
    <scope>NUCLEOTIDE SEQUENCE</scope>
    <source>
        <strain evidence="1">Expedition CK06-06</strain>
    </source>
</reference>
<accession>X1C018</accession>